<reference evidence="4 5" key="1">
    <citation type="journal article" date="2024" name="BMC Genomics">
        <title>Genome assembly of redclaw crayfish (Cherax quadricarinatus) provides insights into its immune adaptation and hypoxia tolerance.</title>
        <authorList>
            <person name="Liu Z."/>
            <person name="Zheng J."/>
            <person name="Li H."/>
            <person name="Fang K."/>
            <person name="Wang S."/>
            <person name="He J."/>
            <person name="Zhou D."/>
            <person name="Weng S."/>
            <person name="Chi M."/>
            <person name="Gu Z."/>
            <person name="He J."/>
            <person name="Li F."/>
            <person name="Wang M."/>
        </authorList>
    </citation>
    <scope>NUCLEOTIDE SEQUENCE [LARGE SCALE GENOMIC DNA]</scope>
    <source>
        <strain evidence="4">ZL_2023a</strain>
    </source>
</reference>
<organism evidence="4 5">
    <name type="scientific">Cherax quadricarinatus</name>
    <name type="common">Australian red claw crayfish</name>
    <dbReference type="NCBI Taxonomy" id="27406"/>
    <lineage>
        <taxon>Eukaryota</taxon>
        <taxon>Metazoa</taxon>
        <taxon>Ecdysozoa</taxon>
        <taxon>Arthropoda</taxon>
        <taxon>Crustacea</taxon>
        <taxon>Multicrustacea</taxon>
        <taxon>Malacostraca</taxon>
        <taxon>Eumalacostraca</taxon>
        <taxon>Eucarida</taxon>
        <taxon>Decapoda</taxon>
        <taxon>Pleocyemata</taxon>
        <taxon>Astacidea</taxon>
        <taxon>Parastacoidea</taxon>
        <taxon>Parastacidae</taxon>
        <taxon>Cherax</taxon>
    </lineage>
</organism>
<evidence type="ECO:0000313" key="4">
    <source>
        <dbReference type="EMBL" id="KAK8719913.1"/>
    </source>
</evidence>
<protein>
    <submittedName>
        <fullName evidence="4">Uncharacterized protein</fullName>
    </submittedName>
</protein>
<accession>A0AAW0VSM0</accession>
<dbReference type="PROSITE" id="PS50088">
    <property type="entry name" value="ANK_REPEAT"/>
    <property type="match status" value="1"/>
</dbReference>
<dbReference type="Proteomes" id="UP001445076">
    <property type="component" value="Unassembled WGS sequence"/>
</dbReference>
<dbReference type="InterPro" id="IPR002110">
    <property type="entry name" value="Ankyrin_rpt"/>
</dbReference>
<feature type="non-terminal residue" evidence="4">
    <location>
        <position position="102"/>
    </location>
</feature>
<dbReference type="SMART" id="SM00248">
    <property type="entry name" value="ANK"/>
    <property type="match status" value="2"/>
</dbReference>
<name>A0AAW0VSM0_CHEQU</name>
<dbReference type="AlphaFoldDB" id="A0AAW0VSM0"/>
<dbReference type="PANTHER" id="PTHR24198">
    <property type="entry name" value="ANKYRIN REPEAT AND PROTEIN KINASE DOMAIN-CONTAINING PROTEIN"/>
    <property type="match status" value="1"/>
</dbReference>
<dbReference type="PROSITE" id="PS50297">
    <property type="entry name" value="ANK_REP_REGION"/>
    <property type="match status" value="1"/>
</dbReference>
<keyword evidence="5" id="KW-1185">Reference proteome</keyword>
<gene>
    <name evidence="4" type="ORF">OTU49_013698</name>
</gene>
<evidence type="ECO:0000256" key="1">
    <source>
        <dbReference type="ARBA" id="ARBA00022737"/>
    </source>
</evidence>
<evidence type="ECO:0000313" key="5">
    <source>
        <dbReference type="Proteomes" id="UP001445076"/>
    </source>
</evidence>
<sequence length="102" mass="10931">ARCNHFGVLQVLLNDSRCDPSLPSKVTGMTALHIAAVAGHDDCVKMLLDAGADPNSQNDNDGGWRPLHYAARFNHAGVLQVLLNDSRCDASAKENHKTSHSA</sequence>
<keyword evidence="2 3" id="KW-0040">ANK repeat</keyword>
<feature type="repeat" description="ANK" evidence="3">
    <location>
        <begin position="27"/>
        <end position="59"/>
    </location>
</feature>
<feature type="non-terminal residue" evidence="4">
    <location>
        <position position="1"/>
    </location>
</feature>
<dbReference type="Gene3D" id="1.25.40.20">
    <property type="entry name" value="Ankyrin repeat-containing domain"/>
    <property type="match status" value="1"/>
</dbReference>
<dbReference type="Pfam" id="PF12796">
    <property type="entry name" value="Ank_2"/>
    <property type="match status" value="1"/>
</dbReference>
<comment type="caution">
    <text evidence="4">The sequence shown here is derived from an EMBL/GenBank/DDBJ whole genome shotgun (WGS) entry which is preliminary data.</text>
</comment>
<dbReference type="EMBL" id="JARKIK010001131">
    <property type="protein sequence ID" value="KAK8719913.1"/>
    <property type="molecule type" value="Genomic_DNA"/>
</dbReference>
<evidence type="ECO:0000256" key="2">
    <source>
        <dbReference type="ARBA" id="ARBA00023043"/>
    </source>
</evidence>
<proteinExistence type="predicted"/>
<keyword evidence="1" id="KW-0677">Repeat</keyword>
<dbReference type="PANTHER" id="PTHR24198:SF165">
    <property type="entry name" value="ANKYRIN REPEAT-CONTAINING PROTEIN-RELATED"/>
    <property type="match status" value="1"/>
</dbReference>
<dbReference type="InterPro" id="IPR036770">
    <property type="entry name" value="Ankyrin_rpt-contain_sf"/>
</dbReference>
<dbReference type="SUPFAM" id="SSF48403">
    <property type="entry name" value="Ankyrin repeat"/>
    <property type="match status" value="1"/>
</dbReference>
<evidence type="ECO:0000256" key="3">
    <source>
        <dbReference type="PROSITE-ProRule" id="PRU00023"/>
    </source>
</evidence>